<reference evidence="1" key="1">
    <citation type="submission" date="2023-05" db="EMBL/GenBank/DDBJ databases">
        <title>Genomic Catalog of Human Bladder Bacteria.</title>
        <authorList>
            <person name="Du J."/>
        </authorList>
    </citation>
    <scope>NUCLEOTIDE SEQUENCE</scope>
    <source>
        <strain evidence="1">UMB1304A</strain>
    </source>
</reference>
<protein>
    <submittedName>
        <fullName evidence="1">Uncharacterized protein</fullName>
    </submittedName>
</protein>
<gene>
    <name evidence="1" type="ORF">QP858_09215</name>
</gene>
<proteinExistence type="predicted"/>
<dbReference type="Proteomes" id="UP001225576">
    <property type="component" value="Unassembled WGS sequence"/>
</dbReference>
<organism evidence="1 2">
    <name type="scientific">Trueperella bernardiae</name>
    <dbReference type="NCBI Taxonomy" id="59561"/>
    <lineage>
        <taxon>Bacteria</taxon>
        <taxon>Bacillati</taxon>
        <taxon>Actinomycetota</taxon>
        <taxon>Actinomycetes</taxon>
        <taxon>Actinomycetales</taxon>
        <taxon>Actinomycetaceae</taxon>
        <taxon>Trueperella</taxon>
    </lineage>
</organism>
<comment type="caution">
    <text evidence="1">The sequence shown here is derived from an EMBL/GenBank/DDBJ whole genome shotgun (WGS) entry which is preliminary data.</text>
</comment>
<sequence length="93" mass="10188">MEHAEHTPDVPALWNDLARRARALAANGTEMDTAAGLREIVFEVYNAAKFDRPGGEGVDGADGPEREGIGHVHDAAQDHYHRTLRRIHGTHGQ</sequence>
<accession>A0AAW6ZFH0</accession>
<evidence type="ECO:0000313" key="2">
    <source>
        <dbReference type="Proteomes" id="UP001225576"/>
    </source>
</evidence>
<dbReference type="AlphaFoldDB" id="A0AAW6ZFH0"/>
<dbReference type="RefSeq" id="WP_285170956.1">
    <property type="nucleotide sequence ID" value="NZ_JASPDQ010000028.1"/>
</dbReference>
<name>A0AAW6ZFH0_9ACTO</name>
<dbReference type="EMBL" id="JASPDQ010000028">
    <property type="protein sequence ID" value="MDK8602634.1"/>
    <property type="molecule type" value="Genomic_DNA"/>
</dbReference>
<evidence type="ECO:0000313" key="1">
    <source>
        <dbReference type="EMBL" id="MDK8602634.1"/>
    </source>
</evidence>